<dbReference type="InterPro" id="IPR036890">
    <property type="entry name" value="HATPase_C_sf"/>
</dbReference>
<keyword evidence="3" id="KW-0597">Phosphoprotein</keyword>
<dbReference type="GO" id="GO:0005524">
    <property type="term" value="F:ATP binding"/>
    <property type="evidence" value="ECO:0007669"/>
    <property type="project" value="UniProtKB-KW"/>
</dbReference>
<proteinExistence type="predicted"/>
<dbReference type="KEGG" id="plan:A1s21148_04240"/>
<keyword evidence="5" id="KW-0547">Nucleotide-binding</keyword>
<dbReference type="RefSeq" id="WP_095671216.1">
    <property type="nucleotide sequence ID" value="NZ_CP016769.1"/>
</dbReference>
<keyword evidence="12" id="KW-1185">Reference proteome</keyword>
<evidence type="ECO:0000256" key="2">
    <source>
        <dbReference type="ARBA" id="ARBA00012438"/>
    </source>
</evidence>
<feature type="domain" description="Signal transduction histidine kinase subgroup 3 dimerisation and phosphoacceptor" evidence="10">
    <location>
        <begin position="6"/>
        <end position="69"/>
    </location>
</feature>
<dbReference type="PANTHER" id="PTHR24421">
    <property type="entry name" value="NITRATE/NITRITE SENSOR PROTEIN NARX-RELATED"/>
    <property type="match status" value="1"/>
</dbReference>
<name>A0AAD0E450_9ACTN</name>
<dbReference type="CDD" id="cd16917">
    <property type="entry name" value="HATPase_UhpB-NarQ-NarX-like"/>
    <property type="match status" value="1"/>
</dbReference>
<sequence length="192" mass="21250">MSDPARLELARDLHDGIAQDLVALGYELDLLLGATESTVESRREIRVLRFKVDGLISKVRHEMYALRDPKVVTFQDALSQLIHEICGDLQVTASISHFSIPNSYQTELKAIATELLRNAKFHSRASHIEVLLRGVENRTYLEVSDNGVGGAQVNTSGLGRLGLVGVKERVEQLHGQLEIISTENGTRIKVVL</sequence>
<dbReference type="GO" id="GO:0000155">
    <property type="term" value="F:phosphorelay sensor kinase activity"/>
    <property type="evidence" value="ECO:0007669"/>
    <property type="project" value="InterPro"/>
</dbReference>
<dbReference type="Pfam" id="PF02518">
    <property type="entry name" value="HATPase_c"/>
    <property type="match status" value="1"/>
</dbReference>
<dbReference type="GO" id="GO:0016020">
    <property type="term" value="C:membrane"/>
    <property type="evidence" value="ECO:0007669"/>
    <property type="project" value="InterPro"/>
</dbReference>
<dbReference type="EC" id="2.7.13.3" evidence="2"/>
<dbReference type="InterPro" id="IPR011712">
    <property type="entry name" value="Sig_transdc_His_kin_sub3_dim/P"/>
</dbReference>
<dbReference type="AlphaFoldDB" id="A0AAD0E450"/>
<reference evidence="11 12" key="1">
    <citation type="submission" date="2016-07" db="EMBL/GenBank/DDBJ databases">
        <title>High microdiversification within the ubiquitous acI lineage of Actinobacteria.</title>
        <authorList>
            <person name="Neuenschwander S.M."/>
            <person name="Salcher M."/>
            <person name="Ghai R."/>
            <person name="Pernthaler J."/>
        </authorList>
    </citation>
    <scope>NUCLEOTIDE SEQUENCE [LARGE SCALE GENOMIC DNA]</scope>
    <source>
        <strain evidence="11">MMS-21-148</strain>
    </source>
</reference>
<evidence type="ECO:0000256" key="5">
    <source>
        <dbReference type="ARBA" id="ARBA00022741"/>
    </source>
</evidence>
<dbReference type="GO" id="GO:0046983">
    <property type="term" value="F:protein dimerization activity"/>
    <property type="evidence" value="ECO:0007669"/>
    <property type="project" value="InterPro"/>
</dbReference>
<dbReference type="InterPro" id="IPR050482">
    <property type="entry name" value="Sensor_HK_TwoCompSys"/>
</dbReference>
<protein>
    <recommendedName>
        <fullName evidence="2">histidine kinase</fullName>
        <ecNumber evidence="2">2.7.13.3</ecNumber>
    </recommendedName>
</protein>
<evidence type="ECO:0000256" key="3">
    <source>
        <dbReference type="ARBA" id="ARBA00022553"/>
    </source>
</evidence>
<evidence type="ECO:0000256" key="8">
    <source>
        <dbReference type="ARBA" id="ARBA00023012"/>
    </source>
</evidence>
<dbReference type="PANTHER" id="PTHR24421:SF10">
    <property type="entry name" value="NITRATE_NITRITE SENSOR PROTEIN NARQ"/>
    <property type="match status" value="1"/>
</dbReference>
<dbReference type="Gene3D" id="1.20.5.1930">
    <property type="match status" value="1"/>
</dbReference>
<evidence type="ECO:0000259" key="9">
    <source>
        <dbReference type="Pfam" id="PF02518"/>
    </source>
</evidence>
<keyword evidence="8" id="KW-0902">Two-component regulatory system</keyword>
<evidence type="ECO:0000313" key="12">
    <source>
        <dbReference type="Proteomes" id="UP000217144"/>
    </source>
</evidence>
<comment type="catalytic activity">
    <reaction evidence="1">
        <text>ATP + protein L-histidine = ADP + protein N-phospho-L-histidine.</text>
        <dbReference type="EC" id="2.7.13.3"/>
    </reaction>
</comment>
<gene>
    <name evidence="11" type="ORF">A1s21148_04240</name>
</gene>
<accession>A0AAD0E450</accession>
<evidence type="ECO:0000256" key="1">
    <source>
        <dbReference type="ARBA" id="ARBA00000085"/>
    </source>
</evidence>
<dbReference type="InterPro" id="IPR003594">
    <property type="entry name" value="HATPase_dom"/>
</dbReference>
<evidence type="ECO:0000256" key="4">
    <source>
        <dbReference type="ARBA" id="ARBA00022679"/>
    </source>
</evidence>
<evidence type="ECO:0000256" key="7">
    <source>
        <dbReference type="ARBA" id="ARBA00022840"/>
    </source>
</evidence>
<keyword evidence="6 11" id="KW-0418">Kinase</keyword>
<evidence type="ECO:0000259" key="10">
    <source>
        <dbReference type="Pfam" id="PF07730"/>
    </source>
</evidence>
<feature type="domain" description="Histidine kinase/HSP90-like ATPase" evidence="9">
    <location>
        <begin position="105"/>
        <end position="191"/>
    </location>
</feature>
<dbReference type="Proteomes" id="UP000217144">
    <property type="component" value="Chromosome"/>
</dbReference>
<keyword evidence="4" id="KW-0808">Transferase</keyword>
<dbReference type="Pfam" id="PF07730">
    <property type="entry name" value="HisKA_3"/>
    <property type="match status" value="1"/>
</dbReference>
<dbReference type="EMBL" id="CP016769">
    <property type="protein sequence ID" value="ASY10728.1"/>
    <property type="molecule type" value="Genomic_DNA"/>
</dbReference>
<dbReference type="SUPFAM" id="SSF55874">
    <property type="entry name" value="ATPase domain of HSP90 chaperone/DNA topoisomerase II/histidine kinase"/>
    <property type="match status" value="1"/>
</dbReference>
<evidence type="ECO:0000256" key="6">
    <source>
        <dbReference type="ARBA" id="ARBA00022777"/>
    </source>
</evidence>
<evidence type="ECO:0000313" key="11">
    <source>
        <dbReference type="EMBL" id="ASY10728.1"/>
    </source>
</evidence>
<dbReference type="Gene3D" id="3.30.565.10">
    <property type="entry name" value="Histidine kinase-like ATPase, C-terminal domain"/>
    <property type="match status" value="1"/>
</dbReference>
<keyword evidence="7" id="KW-0067">ATP-binding</keyword>
<organism evidence="11 12">
    <name type="scientific">Candidatus Planktophila lacus</name>
    <dbReference type="NCBI Taxonomy" id="1884913"/>
    <lineage>
        <taxon>Bacteria</taxon>
        <taxon>Bacillati</taxon>
        <taxon>Actinomycetota</taxon>
        <taxon>Actinomycetes</taxon>
        <taxon>Candidatus Nanopelagicales</taxon>
        <taxon>Candidatus Nanopelagicaceae</taxon>
        <taxon>Candidatus Planktophila</taxon>
    </lineage>
</organism>